<dbReference type="PANTHER" id="PTHR30383:SF27">
    <property type="entry name" value="SPORE GERMINATION LIPASE LIPC"/>
    <property type="match status" value="1"/>
</dbReference>
<dbReference type="AlphaFoldDB" id="A0A1C7DVH8"/>
<reference evidence="3" key="1">
    <citation type="submission" date="2016-07" db="EMBL/GenBank/DDBJ databases">
        <authorList>
            <person name="See-Too W.S."/>
        </authorList>
    </citation>
    <scope>NUCLEOTIDE SEQUENCE [LARGE SCALE GENOMIC DNA]</scope>
    <source>
        <strain evidence="3">DSM 24743</strain>
    </source>
</reference>
<dbReference type="InterPro" id="IPR013830">
    <property type="entry name" value="SGNH_hydro"/>
</dbReference>
<gene>
    <name evidence="2" type="ORF">BBI08_04650</name>
</gene>
<dbReference type="Proteomes" id="UP000092687">
    <property type="component" value="Chromosome"/>
</dbReference>
<dbReference type="KEGG" id="phc:BBI08_04650"/>
<protein>
    <submittedName>
        <fullName evidence="2">Lipolytic protein G-D-S-L family</fullName>
    </submittedName>
</protein>
<dbReference type="SUPFAM" id="SSF52266">
    <property type="entry name" value="SGNH hydrolase"/>
    <property type="match status" value="1"/>
</dbReference>
<dbReference type="GO" id="GO:0004622">
    <property type="term" value="F:phosphatidylcholine lysophospholipase activity"/>
    <property type="evidence" value="ECO:0007669"/>
    <property type="project" value="TreeGrafter"/>
</dbReference>
<keyword evidence="3" id="KW-1185">Reference proteome</keyword>
<evidence type="ECO:0000313" key="3">
    <source>
        <dbReference type="Proteomes" id="UP000092687"/>
    </source>
</evidence>
<proteinExistence type="predicted"/>
<accession>A0A1C7DVH8</accession>
<evidence type="ECO:0000259" key="1">
    <source>
        <dbReference type="Pfam" id="PF13472"/>
    </source>
</evidence>
<feature type="domain" description="SGNH hydrolase-type esterase" evidence="1">
    <location>
        <begin position="23"/>
        <end position="220"/>
    </location>
</feature>
<organism evidence="2 3">
    <name type="scientific">Planococcus halocryophilus</name>
    <dbReference type="NCBI Taxonomy" id="1215089"/>
    <lineage>
        <taxon>Bacteria</taxon>
        <taxon>Bacillati</taxon>
        <taxon>Bacillota</taxon>
        <taxon>Bacilli</taxon>
        <taxon>Bacillales</taxon>
        <taxon>Caryophanaceae</taxon>
        <taxon>Planococcus</taxon>
    </lineage>
</organism>
<dbReference type="InterPro" id="IPR051532">
    <property type="entry name" value="Ester_Hydrolysis_Enzymes"/>
</dbReference>
<name>A0A1C7DVH8_9BACL</name>
<dbReference type="STRING" id="1215089.BBI08_04650"/>
<evidence type="ECO:0000313" key="2">
    <source>
        <dbReference type="EMBL" id="ANU15455.1"/>
    </source>
</evidence>
<dbReference type="InterPro" id="IPR036514">
    <property type="entry name" value="SGNH_hydro_sf"/>
</dbReference>
<dbReference type="EMBL" id="CP016537">
    <property type="protein sequence ID" value="ANU15455.1"/>
    <property type="molecule type" value="Genomic_DNA"/>
</dbReference>
<dbReference type="Gene3D" id="3.40.50.1110">
    <property type="entry name" value="SGNH hydrolase"/>
    <property type="match status" value="1"/>
</dbReference>
<dbReference type="PANTHER" id="PTHR30383">
    <property type="entry name" value="THIOESTERASE 1/PROTEASE 1/LYSOPHOSPHOLIPASE L1"/>
    <property type="match status" value="1"/>
</dbReference>
<sequence length="237" mass="26243">MVLSLGTPSVFAENSQGKDSLVALGDSVPFGYNLSEYNNHPAKNAYPYLISDEADLRVRNLGVPGWQTSDLLAAIKTNKKYQQAILHADYVTITIGGNDFLEILRTANAESGGNPQLFQQLIQQKLFTSQAFGNLTASIEEIRKLTDSPIVLYNAYNPFQLNNPLHHISNLFLPQVNAAFTGIAYSYSDVRVADAYRAFSNNQANYVIPQDIHPTIAGQEELAKIGLRALQFDYITR</sequence>
<dbReference type="Pfam" id="PF13472">
    <property type="entry name" value="Lipase_GDSL_2"/>
    <property type="match status" value="1"/>
</dbReference>
<reference evidence="3" key="2">
    <citation type="submission" date="2016-10" db="EMBL/GenBank/DDBJ databases">
        <authorList>
            <person name="See-Too W.S."/>
        </authorList>
    </citation>
    <scope>NUCLEOTIDE SEQUENCE [LARGE SCALE GENOMIC DNA]</scope>
    <source>
        <strain evidence="3">DSM 24743</strain>
    </source>
</reference>